<evidence type="ECO:0008006" key="3">
    <source>
        <dbReference type="Google" id="ProtNLM"/>
    </source>
</evidence>
<dbReference type="Proteomes" id="UP000263900">
    <property type="component" value="Chromosome"/>
</dbReference>
<organism evidence="1 2">
    <name type="scientific">Paraflavitalea soli</name>
    <dbReference type="NCBI Taxonomy" id="2315862"/>
    <lineage>
        <taxon>Bacteria</taxon>
        <taxon>Pseudomonadati</taxon>
        <taxon>Bacteroidota</taxon>
        <taxon>Chitinophagia</taxon>
        <taxon>Chitinophagales</taxon>
        <taxon>Chitinophagaceae</taxon>
        <taxon>Paraflavitalea</taxon>
    </lineage>
</organism>
<dbReference type="KEGG" id="pseg:D3H65_09255"/>
<proteinExistence type="predicted"/>
<dbReference type="AlphaFoldDB" id="A0A3B7MIW7"/>
<accession>A0A3B7MIW7</accession>
<gene>
    <name evidence="1" type="ORF">D3H65_09255</name>
</gene>
<keyword evidence="2" id="KW-1185">Reference proteome</keyword>
<evidence type="ECO:0000313" key="1">
    <source>
        <dbReference type="EMBL" id="AXY74148.1"/>
    </source>
</evidence>
<name>A0A3B7MIW7_9BACT</name>
<evidence type="ECO:0000313" key="2">
    <source>
        <dbReference type="Proteomes" id="UP000263900"/>
    </source>
</evidence>
<dbReference type="EMBL" id="CP032157">
    <property type="protein sequence ID" value="AXY74148.1"/>
    <property type="molecule type" value="Genomic_DNA"/>
</dbReference>
<sequence length="309" mass="34160">MPLLTDNGGLVAWLLPTHGLHSLEKLLPLQRAFRQCVEHVQAMDTLYEERPDHYGYSGKLDFSTFYKDLLSWTGQPFLSQLNQITMATSKGPSADKIMNDPAYERTRENMSEFGRAGKAASLVRDLFRDLTSFAKDAEIQSRLLTVLKRTLSADTVSKRGERTVTLGDQRQLKGFNFNARASLKSSLFVKCPVAIDRVTGQVTITIPSFVPKTMVSVATGTTHFRIVAGAGTVNFETEETTYDRGSTDEIAWDNLRIAASTIVLNLPPNSPDTILVALGIEYNQQLNGDSYPLKSVQRNATAIVAVNKP</sequence>
<protein>
    <recommendedName>
        <fullName evidence="3">DUF4469 domain-containing protein</fullName>
    </recommendedName>
</protein>
<reference evidence="1 2" key="1">
    <citation type="submission" date="2018-09" db="EMBL/GenBank/DDBJ databases">
        <title>Genome sequencing of strain 6GH32-13.</title>
        <authorList>
            <person name="Weon H.-Y."/>
            <person name="Heo J."/>
            <person name="Kwon S.-W."/>
        </authorList>
    </citation>
    <scope>NUCLEOTIDE SEQUENCE [LARGE SCALE GENOMIC DNA]</scope>
    <source>
        <strain evidence="1 2">5GH32-13</strain>
    </source>
</reference>
<dbReference type="OrthoDB" id="645138at2"/>